<keyword evidence="2 10" id="KW-0812">Transmembrane</keyword>
<dbReference type="GO" id="GO:0016020">
    <property type="term" value="C:membrane"/>
    <property type="evidence" value="ECO:0007669"/>
    <property type="project" value="UniProtKB-SubCell"/>
</dbReference>
<feature type="transmembrane region" description="Helical" evidence="10">
    <location>
        <begin position="649"/>
        <end position="669"/>
    </location>
</feature>
<evidence type="ECO:0000256" key="2">
    <source>
        <dbReference type="ARBA" id="ARBA00022692"/>
    </source>
</evidence>
<dbReference type="AlphaFoldDB" id="A0A9W7SU87"/>
<feature type="transmembrane region" description="Helical" evidence="10">
    <location>
        <begin position="51"/>
        <end position="73"/>
    </location>
</feature>
<dbReference type="InterPro" id="IPR001841">
    <property type="entry name" value="Znf_RING"/>
</dbReference>
<keyword evidence="5" id="KW-0862">Zinc</keyword>
<dbReference type="Gene3D" id="3.30.40.10">
    <property type="entry name" value="Zinc/RING finger domain, C3HC4 (zinc finger)"/>
    <property type="match status" value="1"/>
</dbReference>
<dbReference type="GO" id="GO:0005739">
    <property type="term" value="C:mitochondrion"/>
    <property type="evidence" value="ECO:0007669"/>
    <property type="project" value="TreeGrafter"/>
</dbReference>
<feature type="compositionally biased region" description="Low complexity" evidence="9">
    <location>
        <begin position="696"/>
        <end position="718"/>
    </location>
</feature>
<reference evidence="12 13" key="1">
    <citation type="journal article" date="2018" name="IMA Fungus">
        <title>IMA Genome-F 10: Nine draft genome sequences of Claviceps purpurea s.lat., including C. arundinis, C. humidiphila, and C. cf. spartinae, pseudomolecules for the pitch canker pathogen Fusarium circinatum, draft genome of Davidsoniella eucalypti, Grosmannia galeiformis, Quambalaria eucalypti, and Teratosphaeria destructans.</title>
        <authorList>
            <person name="Wingfield B.D."/>
            <person name="Liu M."/>
            <person name="Nguyen H.D."/>
            <person name="Lane F.A."/>
            <person name="Morgan S.W."/>
            <person name="De Vos L."/>
            <person name="Wilken P.M."/>
            <person name="Duong T.A."/>
            <person name="Aylward J."/>
            <person name="Coetzee M.P."/>
            <person name="Dadej K."/>
            <person name="De Beer Z.W."/>
            <person name="Findlay W."/>
            <person name="Havenga M."/>
            <person name="Kolarik M."/>
            <person name="Menzies J.G."/>
            <person name="Naidoo K."/>
            <person name="Pochopski O."/>
            <person name="Shoukouhi P."/>
            <person name="Santana Q.C."/>
            <person name="Seifert K.A."/>
            <person name="Soal N."/>
            <person name="Steenkamp E.T."/>
            <person name="Tatham C.T."/>
            <person name="van der Nest M.A."/>
            <person name="Wingfield M.J."/>
        </authorList>
    </citation>
    <scope>NUCLEOTIDE SEQUENCE [LARGE SCALE GENOMIC DNA]</scope>
    <source>
        <strain evidence="12">CMW44962</strain>
    </source>
</reference>
<reference evidence="12 13" key="2">
    <citation type="journal article" date="2021" name="Curr. Genet.">
        <title>Genetic response to nitrogen starvation in the aggressive Eucalyptus foliar pathogen Teratosphaeria destructans.</title>
        <authorList>
            <person name="Havenga M."/>
            <person name="Wingfield B.D."/>
            <person name="Wingfield M.J."/>
            <person name="Dreyer L.L."/>
            <person name="Roets F."/>
            <person name="Aylward J."/>
        </authorList>
    </citation>
    <scope>NUCLEOTIDE SEQUENCE [LARGE SCALE GENOMIC DNA]</scope>
    <source>
        <strain evidence="12">CMW44962</strain>
    </source>
</reference>
<feature type="compositionally biased region" description="Low complexity" evidence="9">
    <location>
        <begin position="464"/>
        <end position="477"/>
    </location>
</feature>
<sequence>ISPTPFCSPNPHIRCCDVLLPGCRQHKSHHCGIASPLPFSARDHAVTMRPLRFLLTLAACILGFFVLLFIGPLRASTQEDLQERGSISAYFSWRSPSSLFPPSAIISLTDDNSTFFLARPAAFGPLLPAKSLSGQLWVGSGFGEDRLGHGGSAGSEGELGCSDIPEWESEKYRSTVGSRKSTSEGRGGFEDAQEGSGKRRRSLVEDEDTEKDSDEEPTEDDGTDDHLHHPLPPSDGVKSNGEPAGSNKKPAHADIQSLQEGAEIAGKIVLLSRGGCGFLEKAKWVQRRGGVALIVGDDIRGGPLVTMYARGDTSNVTIPALFTSHTTAHLLSSLIPIGGNLDDISVEEAARLGLVLGDKTDIAKGRKADKAADKPNFTTTTATGKATSTARPQLKTKGSSAASNKVDGDVIGEERIGWFKSLFVGQSDKHDSRRPPSSGKIGWVLQEDFDETEEGVIGKQARATTTSPTRTSTKTSYATTKKAGDGFVIGVQDWRDPDLVAAQEEEHLESVATASSSSVPQSSKAPKHGLKGGSITPGSGEYVKAIHEAVDLSSASRHNSKDSVSSTKHIASEAKSKGWFGGLFGSGQEQPSGRETKEQSSRDSVHQTKAPTKVIDSRKKLAQENAEHDGLWVTLTPTSMSSSPFFDTLLVLVVSPLVTLTVVYALLLLRSRIRRRRWRAPKSVVERLPVRTYQTMASTSGSNSSTTSALSSPVTATTPLLPSTARPINTARPRSRTVSDIPHASSSLHSDSIASPSPEQLEEKRAAGLAEWRRRYGGKQRECVVCLEEYVDGVSRVMSLPCGHEFHAECITPWLTTRRRTCPICKGDVVRSLARSQQTHASSPLQQEYRDDPEDEEADIQEQAAVSRNDDPAAAQPVSREDEAFEDLESGLDRSRSGGLALGWCCCIVMGLAGKLEATGVRCVSRGPASSAPRRPVAAPPAPAARPTPPQTRPASTVAHPPAQAPRQPQAQQSGGSGLFGQMASTAAGVAVGSSIGHAIGGFFGGGSSSAPAAPADQPYAMNQNYEAPAVCATEVKGFRQCMDQNGGDLTICGWYLDQLKGCQQAASRY</sequence>
<gene>
    <name evidence="12" type="ORF">Tdes44962_MAKER02201</name>
</gene>
<dbReference type="OrthoDB" id="5357315at2759"/>
<keyword evidence="6 10" id="KW-1133">Transmembrane helix</keyword>
<keyword evidence="4 8" id="KW-0863">Zinc-finger</keyword>
<feature type="compositionally biased region" description="Low complexity" evidence="9">
    <location>
        <begin position="928"/>
        <end position="937"/>
    </location>
</feature>
<organism evidence="12 13">
    <name type="scientific">Teratosphaeria destructans</name>
    <dbReference type="NCBI Taxonomy" id="418781"/>
    <lineage>
        <taxon>Eukaryota</taxon>
        <taxon>Fungi</taxon>
        <taxon>Dikarya</taxon>
        <taxon>Ascomycota</taxon>
        <taxon>Pezizomycotina</taxon>
        <taxon>Dothideomycetes</taxon>
        <taxon>Dothideomycetidae</taxon>
        <taxon>Mycosphaerellales</taxon>
        <taxon>Teratosphaeriaceae</taxon>
        <taxon>Teratosphaeria</taxon>
    </lineage>
</organism>
<evidence type="ECO:0000256" key="4">
    <source>
        <dbReference type="ARBA" id="ARBA00022771"/>
    </source>
</evidence>
<dbReference type="GO" id="GO:0008270">
    <property type="term" value="F:zinc ion binding"/>
    <property type="evidence" value="ECO:0007669"/>
    <property type="project" value="UniProtKB-KW"/>
</dbReference>
<evidence type="ECO:0000256" key="7">
    <source>
        <dbReference type="ARBA" id="ARBA00023136"/>
    </source>
</evidence>
<dbReference type="PANTHER" id="PTHR13523:SF2">
    <property type="entry name" value="COILED-COIL-HELIX-COILED-COIL-HELIX DOMAIN CONTAINING 2, ISOFORM A-RELATED"/>
    <property type="match status" value="1"/>
</dbReference>
<dbReference type="SMART" id="SM00744">
    <property type="entry name" value="RINGv"/>
    <property type="match status" value="1"/>
</dbReference>
<evidence type="ECO:0000313" key="13">
    <source>
        <dbReference type="Proteomes" id="UP001138500"/>
    </source>
</evidence>
<evidence type="ECO:0000256" key="5">
    <source>
        <dbReference type="ARBA" id="ARBA00022833"/>
    </source>
</evidence>
<feature type="non-terminal residue" evidence="12">
    <location>
        <position position="1"/>
    </location>
</feature>
<comment type="subcellular location">
    <subcellularLocation>
        <location evidence="1">Membrane</location>
    </subcellularLocation>
</comment>
<dbReference type="PANTHER" id="PTHR13523">
    <property type="entry name" value="COILED-COIL-HELIX-COILED-COIL-HELIX DOMAIN CONTAINING 2/NUR77"/>
    <property type="match status" value="1"/>
</dbReference>
<dbReference type="PROSITE" id="PS50089">
    <property type="entry name" value="ZF_RING_2"/>
    <property type="match status" value="1"/>
</dbReference>
<dbReference type="CDD" id="cd16454">
    <property type="entry name" value="RING-H2_PA-TM-RING"/>
    <property type="match status" value="1"/>
</dbReference>
<feature type="compositionally biased region" description="Low complexity" evidence="9">
    <location>
        <begin position="741"/>
        <end position="757"/>
    </location>
</feature>
<feature type="region of interest" description="Disordered" evidence="9">
    <location>
        <begin position="925"/>
        <end position="979"/>
    </location>
</feature>
<keyword evidence="3" id="KW-0479">Metal-binding</keyword>
<feature type="region of interest" description="Disordered" evidence="9">
    <location>
        <begin position="148"/>
        <end position="254"/>
    </location>
</feature>
<feature type="region of interest" description="Disordered" evidence="9">
    <location>
        <begin position="506"/>
        <end position="538"/>
    </location>
</feature>
<dbReference type="Proteomes" id="UP001138500">
    <property type="component" value="Unassembled WGS sequence"/>
</dbReference>
<feature type="compositionally biased region" description="Low complexity" evidence="9">
    <location>
        <begin position="510"/>
        <end position="524"/>
    </location>
</feature>
<proteinExistence type="predicted"/>
<protein>
    <submittedName>
        <fullName evidence="12">RING-like zinc finger protein</fullName>
    </submittedName>
</protein>
<dbReference type="CDD" id="cd04813">
    <property type="entry name" value="PA_1"/>
    <property type="match status" value="1"/>
</dbReference>
<comment type="caution">
    <text evidence="12">The sequence shown here is derived from an EMBL/GenBank/DDBJ whole genome shotgun (WGS) entry which is preliminary data.</text>
</comment>
<dbReference type="Pfam" id="PF02225">
    <property type="entry name" value="PA"/>
    <property type="match status" value="1"/>
</dbReference>
<evidence type="ECO:0000256" key="10">
    <source>
        <dbReference type="SAM" id="Phobius"/>
    </source>
</evidence>
<dbReference type="SMART" id="SM00184">
    <property type="entry name" value="RING"/>
    <property type="match status" value="1"/>
</dbReference>
<dbReference type="GO" id="GO:0005634">
    <property type="term" value="C:nucleus"/>
    <property type="evidence" value="ECO:0007669"/>
    <property type="project" value="TreeGrafter"/>
</dbReference>
<dbReference type="EMBL" id="RIBY02001334">
    <property type="protein sequence ID" value="KAH9829726.1"/>
    <property type="molecule type" value="Genomic_DNA"/>
</dbReference>
<dbReference type="GO" id="GO:0007005">
    <property type="term" value="P:mitochondrion organization"/>
    <property type="evidence" value="ECO:0007669"/>
    <property type="project" value="InterPro"/>
</dbReference>
<feature type="region of interest" description="Disordered" evidence="9">
    <location>
        <begin position="579"/>
        <end position="616"/>
    </location>
</feature>
<dbReference type="InterPro" id="IPR003137">
    <property type="entry name" value="PA_domain"/>
</dbReference>
<evidence type="ECO:0000256" key="9">
    <source>
        <dbReference type="SAM" id="MobiDB-lite"/>
    </source>
</evidence>
<feature type="compositionally biased region" description="Low complexity" evidence="9">
    <location>
        <begin position="953"/>
        <end position="973"/>
    </location>
</feature>
<evidence type="ECO:0000256" key="3">
    <source>
        <dbReference type="ARBA" id="ARBA00022723"/>
    </source>
</evidence>
<evidence type="ECO:0000256" key="6">
    <source>
        <dbReference type="ARBA" id="ARBA00022989"/>
    </source>
</evidence>
<evidence type="ECO:0000259" key="11">
    <source>
        <dbReference type="PROSITE" id="PS50089"/>
    </source>
</evidence>
<feature type="region of interest" description="Disordered" evidence="9">
    <location>
        <begin position="696"/>
        <end position="762"/>
    </location>
</feature>
<dbReference type="Pfam" id="PF13639">
    <property type="entry name" value="zf-RING_2"/>
    <property type="match status" value="1"/>
</dbReference>
<feature type="compositionally biased region" description="Acidic residues" evidence="9">
    <location>
        <begin position="205"/>
        <end position="223"/>
    </location>
</feature>
<keyword evidence="13" id="KW-1185">Reference proteome</keyword>
<dbReference type="Gene3D" id="3.50.30.30">
    <property type="match status" value="1"/>
</dbReference>
<evidence type="ECO:0000256" key="8">
    <source>
        <dbReference type="PROSITE-ProRule" id="PRU00175"/>
    </source>
</evidence>
<dbReference type="InterPro" id="IPR055304">
    <property type="entry name" value="CHCHD2/10-like"/>
</dbReference>
<feature type="compositionally biased region" description="Low complexity" evidence="9">
    <location>
        <begin position="378"/>
        <end position="390"/>
    </location>
</feature>
<keyword evidence="7 10" id="KW-0472">Membrane</keyword>
<dbReference type="SUPFAM" id="SSF52025">
    <property type="entry name" value="PA domain"/>
    <property type="match status" value="1"/>
</dbReference>
<feature type="compositionally biased region" description="Pro residues" evidence="9">
    <location>
        <begin position="938"/>
        <end position="952"/>
    </location>
</feature>
<dbReference type="InterPro" id="IPR046450">
    <property type="entry name" value="PA_dom_sf"/>
</dbReference>
<feature type="region of interest" description="Disordered" evidence="9">
    <location>
        <begin position="836"/>
        <end position="890"/>
    </location>
</feature>
<feature type="region of interest" description="Disordered" evidence="9">
    <location>
        <begin position="367"/>
        <end position="405"/>
    </location>
</feature>
<evidence type="ECO:0000256" key="1">
    <source>
        <dbReference type="ARBA" id="ARBA00004370"/>
    </source>
</evidence>
<feature type="domain" description="RING-type" evidence="11">
    <location>
        <begin position="783"/>
        <end position="826"/>
    </location>
</feature>
<dbReference type="SUPFAM" id="SSF57850">
    <property type="entry name" value="RING/U-box"/>
    <property type="match status" value="1"/>
</dbReference>
<evidence type="ECO:0000313" key="12">
    <source>
        <dbReference type="EMBL" id="KAH9829726.1"/>
    </source>
</evidence>
<dbReference type="FunFam" id="3.30.40.10:FF:000364">
    <property type="entry name" value="Protease-associated PA domain protein"/>
    <property type="match status" value="1"/>
</dbReference>
<feature type="compositionally biased region" description="Acidic residues" evidence="9">
    <location>
        <begin position="851"/>
        <end position="860"/>
    </location>
</feature>
<dbReference type="InterPro" id="IPR013083">
    <property type="entry name" value="Znf_RING/FYVE/PHD"/>
</dbReference>
<dbReference type="InterPro" id="IPR011016">
    <property type="entry name" value="Znf_RING-CH"/>
</dbReference>
<feature type="region of interest" description="Disordered" evidence="9">
    <location>
        <begin position="454"/>
        <end position="477"/>
    </location>
</feature>
<name>A0A9W7SU87_9PEZI</name>
<accession>A0A9W7SU87</accession>
<feature type="compositionally biased region" description="Basic and acidic residues" evidence="9">
    <location>
        <begin position="592"/>
        <end position="606"/>
    </location>
</feature>
<feature type="compositionally biased region" description="Polar residues" evidence="9">
    <location>
        <begin position="836"/>
        <end position="846"/>
    </location>
</feature>